<reference evidence="1" key="2">
    <citation type="journal article" date="2015" name="Fish Shellfish Immunol.">
        <title>Early steps in the European eel (Anguilla anguilla)-Vibrio vulnificus interaction in the gills: Role of the RtxA13 toxin.</title>
        <authorList>
            <person name="Callol A."/>
            <person name="Pajuelo D."/>
            <person name="Ebbesson L."/>
            <person name="Teles M."/>
            <person name="MacKenzie S."/>
            <person name="Amaro C."/>
        </authorList>
    </citation>
    <scope>NUCLEOTIDE SEQUENCE</scope>
</reference>
<dbReference type="AlphaFoldDB" id="A0A0E9T6C3"/>
<evidence type="ECO:0000313" key="1">
    <source>
        <dbReference type="EMBL" id="JAH48485.1"/>
    </source>
</evidence>
<reference evidence="1" key="1">
    <citation type="submission" date="2014-11" db="EMBL/GenBank/DDBJ databases">
        <authorList>
            <person name="Amaro Gonzalez C."/>
        </authorList>
    </citation>
    <scope>NUCLEOTIDE SEQUENCE</scope>
</reference>
<organism evidence="1">
    <name type="scientific">Anguilla anguilla</name>
    <name type="common">European freshwater eel</name>
    <name type="synonym">Muraena anguilla</name>
    <dbReference type="NCBI Taxonomy" id="7936"/>
    <lineage>
        <taxon>Eukaryota</taxon>
        <taxon>Metazoa</taxon>
        <taxon>Chordata</taxon>
        <taxon>Craniata</taxon>
        <taxon>Vertebrata</taxon>
        <taxon>Euteleostomi</taxon>
        <taxon>Actinopterygii</taxon>
        <taxon>Neopterygii</taxon>
        <taxon>Teleostei</taxon>
        <taxon>Anguilliformes</taxon>
        <taxon>Anguillidae</taxon>
        <taxon>Anguilla</taxon>
    </lineage>
</organism>
<dbReference type="EMBL" id="GBXM01060092">
    <property type="protein sequence ID" value="JAH48485.1"/>
    <property type="molecule type" value="Transcribed_RNA"/>
</dbReference>
<proteinExistence type="predicted"/>
<protein>
    <submittedName>
        <fullName evidence="1">Uncharacterized protein</fullName>
    </submittedName>
</protein>
<sequence length="53" mass="5896">MWCKVLKLQGLCFAQRCRGERNVTVTTQDVCSAAKMLWSSLALELHSAVPVES</sequence>
<name>A0A0E9T6C3_ANGAN</name>
<accession>A0A0E9T6C3</accession>